<dbReference type="InterPro" id="IPR016187">
    <property type="entry name" value="CTDL_fold"/>
</dbReference>
<feature type="chain" id="PRO_5008787678" description="WSC domain-containing protein" evidence="2">
    <location>
        <begin position="30"/>
        <end position="803"/>
    </location>
</feature>
<dbReference type="InterPro" id="IPR002889">
    <property type="entry name" value="WSC_carb-bd"/>
</dbReference>
<accession>R7U5U6</accession>
<dbReference type="PANTHER" id="PTHR45784">
    <property type="entry name" value="C-TYPE LECTIN DOMAIN FAMILY 20 MEMBER A-RELATED"/>
    <property type="match status" value="1"/>
</dbReference>
<reference evidence="5" key="3">
    <citation type="submission" date="2015-06" db="UniProtKB">
        <authorList>
            <consortium name="EnsemblMetazoa"/>
        </authorList>
    </citation>
    <scope>IDENTIFICATION</scope>
</reference>
<dbReference type="InterPro" id="IPR016186">
    <property type="entry name" value="C-type_lectin-like/link_sf"/>
</dbReference>
<evidence type="ECO:0000256" key="1">
    <source>
        <dbReference type="SAM" id="Phobius"/>
    </source>
</evidence>
<dbReference type="EnsemblMetazoa" id="CapteT197728">
    <property type="protein sequence ID" value="CapteP197728"/>
    <property type="gene ID" value="CapteG197728"/>
</dbReference>
<reference evidence="6" key="1">
    <citation type="submission" date="2012-12" db="EMBL/GenBank/DDBJ databases">
        <authorList>
            <person name="Hellsten U."/>
            <person name="Grimwood J."/>
            <person name="Chapman J.A."/>
            <person name="Shapiro H."/>
            <person name="Aerts A."/>
            <person name="Otillar R.P."/>
            <person name="Terry A.Y."/>
            <person name="Boore J.L."/>
            <person name="Simakov O."/>
            <person name="Marletaz F."/>
            <person name="Cho S.-J."/>
            <person name="Edsinger-Gonzales E."/>
            <person name="Havlak P."/>
            <person name="Kuo D.-H."/>
            <person name="Larsson T."/>
            <person name="Lv J."/>
            <person name="Arendt D."/>
            <person name="Savage R."/>
            <person name="Osoegawa K."/>
            <person name="de Jong P."/>
            <person name="Lindberg D.R."/>
            <person name="Seaver E.C."/>
            <person name="Weisblat D.A."/>
            <person name="Putnam N.H."/>
            <person name="Grigoriev I.V."/>
            <person name="Rokhsar D.S."/>
        </authorList>
    </citation>
    <scope>NUCLEOTIDE SEQUENCE</scope>
    <source>
        <strain evidence="6">I ESC-2004</strain>
    </source>
</reference>
<dbReference type="AlphaFoldDB" id="R7U5U6"/>
<dbReference type="Gene3D" id="3.10.100.10">
    <property type="entry name" value="Mannose-Binding Protein A, subunit A"/>
    <property type="match status" value="1"/>
</dbReference>
<keyword evidence="1" id="KW-1133">Transmembrane helix</keyword>
<dbReference type="HOGENOM" id="CLU_350643_0_0_1"/>
<evidence type="ECO:0000256" key="2">
    <source>
        <dbReference type="SAM" id="SignalP"/>
    </source>
</evidence>
<dbReference type="PROSITE" id="PS51212">
    <property type="entry name" value="WSC"/>
    <property type="match status" value="1"/>
</dbReference>
<keyword evidence="2" id="KW-0732">Signal</keyword>
<gene>
    <name evidence="4" type="ORF">CAPTEDRAFT_197728</name>
</gene>
<dbReference type="PANTHER" id="PTHR45784:SF3">
    <property type="entry name" value="C-TYPE LECTIN DOMAIN FAMILY 4 MEMBER K-LIKE-RELATED"/>
    <property type="match status" value="1"/>
</dbReference>
<evidence type="ECO:0000313" key="4">
    <source>
        <dbReference type="EMBL" id="ELT99071.1"/>
    </source>
</evidence>
<dbReference type="SUPFAM" id="SSF56436">
    <property type="entry name" value="C-type lectin-like"/>
    <property type="match status" value="1"/>
</dbReference>
<dbReference type="Pfam" id="PF01822">
    <property type="entry name" value="WSC"/>
    <property type="match status" value="1"/>
</dbReference>
<feature type="transmembrane region" description="Helical" evidence="1">
    <location>
        <begin position="722"/>
        <end position="747"/>
    </location>
</feature>
<name>R7U5U6_CAPTE</name>
<keyword evidence="6" id="KW-1185">Reference proteome</keyword>
<dbReference type="EMBL" id="KB307246">
    <property type="protein sequence ID" value="ELT99071.1"/>
    <property type="molecule type" value="Genomic_DNA"/>
</dbReference>
<dbReference type="EMBL" id="AMQN01010192">
    <property type="status" value="NOT_ANNOTATED_CDS"/>
    <property type="molecule type" value="Genomic_DNA"/>
</dbReference>
<evidence type="ECO:0000313" key="6">
    <source>
        <dbReference type="Proteomes" id="UP000014760"/>
    </source>
</evidence>
<evidence type="ECO:0000313" key="5">
    <source>
        <dbReference type="EnsemblMetazoa" id="CapteP197728"/>
    </source>
</evidence>
<keyword evidence="1" id="KW-0812">Transmembrane</keyword>
<keyword evidence="1" id="KW-0472">Membrane</keyword>
<feature type="signal peptide" evidence="2">
    <location>
        <begin position="1"/>
        <end position="29"/>
    </location>
</feature>
<protein>
    <recommendedName>
        <fullName evidence="3">WSC domain-containing protein</fullName>
    </recommendedName>
</protein>
<proteinExistence type="predicted"/>
<evidence type="ECO:0000259" key="3">
    <source>
        <dbReference type="PROSITE" id="PS51212"/>
    </source>
</evidence>
<organism evidence="4">
    <name type="scientific">Capitella teleta</name>
    <name type="common">Polychaete worm</name>
    <dbReference type="NCBI Taxonomy" id="283909"/>
    <lineage>
        <taxon>Eukaryota</taxon>
        <taxon>Metazoa</taxon>
        <taxon>Spiralia</taxon>
        <taxon>Lophotrochozoa</taxon>
        <taxon>Annelida</taxon>
        <taxon>Polychaeta</taxon>
        <taxon>Sedentaria</taxon>
        <taxon>Scolecida</taxon>
        <taxon>Capitellidae</taxon>
        <taxon>Capitella</taxon>
    </lineage>
</organism>
<sequence>MEFSRIMNGNCGVSRFMVFSLLFMGIGFAQENRSEFSIARQTCSELRSPLQGLIKDGSLASRLEVGQFTWTGAWIERGPWMWHSSDRTLHPNQGCFTIQSQFYQHFMRISHNRDMHGCINYCHEYDYAFTGISMTNRNVTDCYCGNQVPLEGAVDEAYCHAECKSGESMCGSLGYARVITSAAAVTDFHWTNGTVSSSNMCAALRYVNCWYLGWGCSAVISQADCMEEKKVLCATSNTNTFSGLPWAAGHPVLRSITCIRTQETGDAVELISSDWDAECPFICISSDKLASSSDSSIDAEPVTTQYVESTTSSVIPILASRYLGISFAQENRSEFSIARQTCDNRISQLPDLTSTKDGSLLSKLKVDQTTWIGAWIERGPWMWHSSDEKLYQNQGCFMIQGSFGEHFVWKSSSDDRSGCTQQCANANFTFSGISMNNSLICYCGNKVPLQGAVDEGHCGADCGSGDFNCGNKGYARVIISKAYTSEIPWTAANSTVDLSRGCAYLHYEHQENVSSYFAVLNQTDCLIEKKALCETGGTTNVSSQPMSWFEAQNFCQELERNGVSRTARLYKRVDNVLPNTDYDDEYWTQLSLLHLSSSDSSDTFSGLQWASGHPVLKNRTCIRAVRMEDEIKLTSSDCDAESPFICVSSGALTSVTSESSITADTITTQFVESTTSSMSTPSKSSVMSMAKAGPITRQFMESTTLLTPISDKSSARTAKSSAGALAAGIICGILVVVVIVALVLGALRARKTKGNVIKNASKEETYIFLWCTLILYSNWSSQGVPDCRQPFFLENMHELSIFG</sequence>
<reference evidence="4 6" key="2">
    <citation type="journal article" date="2013" name="Nature">
        <title>Insights into bilaterian evolution from three spiralian genomes.</title>
        <authorList>
            <person name="Simakov O."/>
            <person name="Marletaz F."/>
            <person name="Cho S.J."/>
            <person name="Edsinger-Gonzales E."/>
            <person name="Havlak P."/>
            <person name="Hellsten U."/>
            <person name="Kuo D.H."/>
            <person name="Larsson T."/>
            <person name="Lv J."/>
            <person name="Arendt D."/>
            <person name="Savage R."/>
            <person name="Osoegawa K."/>
            <person name="de Jong P."/>
            <person name="Grimwood J."/>
            <person name="Chapman J.A."/>
            <person name="Shapiro H."/>
            <person name="Aerts A."/>
            <person name="Otillar R.P."/>
            <person name="Terry A.Y."/>
            <person name="Boore J.L."/>
            <person name="Grigoriev I.V."/>
            <person name="Lindberg D.R."/>
            <person name="Seaver E.C."/>
            <person name="Weisblat D.A."/>
            <person name="Putnam N.H."/>
            <person name="Rokhsar D.S."/>
        </authorList>
    </citation>
    <scope>NUCLEOTIDE SEQUENCE</scope>
    <source>
        <strain evidence="4 6">I ESC-2004</strain>
    </source>
</reference>
<dbReference type="Proteomes" id="UP000014760">
    <property type="component" value="Unassembled WGS sequence"/>
</dbReference>
<feature type="domain" description="WSC" evidence="3">
    <location>
        <begin position="390"/>
        <end position="483"/>
    </location>
</feature>